<dbReference type="InterPro" id="IPR044612">
    <property type="entry name" value="ARL2/3"/>
</dbReference>
<evidence type="ECO:0000256" key="1">
    <source>
        <dbReference type="ARBA" id="ARBA00022741"/>
    </source>
</evidence>
<proteinExistence type="predicted"/>
<dbReference type="SUPFAM" id="SSF52540">
    <property type="entry name" value="P-loop containing nucleoside triphosphate hydrolases"/>
    <property type="match status" value="1"/>
</dbReference>
<dbReference type="Pfam" id="PF14521">
    <property type="entry name" value="Aspzincin_M35"/>
    <property type="match status" value="1"/>
</dbReference>
<evidence type="ECO:0000313" key="7">
    <source>
        <dbReference type="Proteomes" id="UP001642464"/>
    </source>
</evidence>
<dbReference type="NCBIfam" id="TIGR00231">
    <property type="entry name" value="small_GTP"/>
    <property type="match status" value="1"/>
</dbReference>
<evidence type="ECO:0000259" key="5">
    <source>
        <dbReference type="SMART" id="SM01351"/>
    </source>
</evidence>
<dbReference type="SUPFAM" id="SSF55486">
    <property type="entry name" value="Metalloproteases ('zincins'), catalytic domain"/>
    <property type="match status" value="1"/>
</dbReference>
<comment type="caution">
    <text evidence="6">The sequence shown here is derived from an EMBL/GenBank/DDBJ whole genome shotgun (WGS) entry which is preliminary data.</text>
</comment>
<sequence length="956" mass="107008">MTSMRMLLAALVVLLHSTQAFRELHSTAVQRFEEGPDETKEPDQGEEEPNQEAQVKELAPSEEEDDEEEADQQEGQVGEDAGPGEQQDAEPVEEQDVEDLPAPVAAQKVRAKDMAEGDEGDPEELLNLEEFLPLCDKEIVEDTCRLLNEGEKHEEVEKYTTWQEIEQHLSADEKSLDRFRQITGIAVRDGKVWVECEVLCKKLVSLVTKSTGAILPHKSDLACYHLDGESFCDVDVRPSKLRSLGPKQHEDLSDFDDQRFLGQRGIKAKGILVEEHSRPLEELESDTPEAAGVRYSFWEGVERLANLFRFYPAPPPPRAEGPFGPISLLQTGGMTRTEARKNKQKQEEAKAYMGIVIRAFSARQTETHMRRWFGSDAFQTASIRREVVRVLNSVDHMISNVHFVYPGAMCEERTYAYVYPRGGACELHEMEEYACRTKRDTNEFVFYLCPLYFKRPQEMVETLVHEGSHHATAYTDDVKFQGETAYGRRTCQKLAKRQPLQALKNADNFCYYIQDAAEEVSDHPAEVHKSEHCPSFAKYSQVDNDGDCRCRKGAECHFGGSLGCPFSATSRRQIYSETYFNQGCAGCTCQDSRTSSRRAGSRSRKTERCPDFAALSSPDSDGDCYCAGGLQCTMQGAKGCTFSLTASTQRTSHLYFSASCSECLCEVPISAVSSFSQPQVQLTVAKAAKLLGFDNQEELRKYTSPLLKQFGAEPLVTGGLVGAQLFNRLVVLCAAKTPAARKLLEELSTAWRSPGGRSKTKELPAEPVQVHHCAGLAFTDGFFVHRMDMEEREARILVLGLDNAGKTTILKKLSEEDITHIMPTQGFNIKSLVQDGFKLNVWDIGGQKAIRPYWSNYFENTDALVYVIDSSDRRRLEESGHELSELLNEDKLGGIPMLVYANKQDLMHATPADEISEVLGLQGIQDRVWQIQACSAKTGDGLQEGMEWLVQVAKKD</sequence>
<dbReference type="InterPro" id="IPR027417">
    <property type="entry name" value="P-loop_NTPase"/>
</dbReference>
<feature type="domain" description="Lysine-specific metallo-endopeptidase" evidence="5">
    <location>
        <begin position="363"/>
        <end position="514"/>
    </location>
</feature>
<feature type="compositionally biased region" description="Acidic residues" evidence="3">
    <location>
        <begin position="60"/>
        <end position="72"/>
    </location>
</feature>
<name>A0ABP0N2B7_9DINO</name>
<feature type="region of interest" description="Disordered" evidence="3">
    <location>
        <begin position="31"/>
        <end position="101"/>
    </location>
</feature>
<keyword evidence="1" id="KW-0547">Nucleotide-binding</keyword>
<keyword evidence="7" id="KW-1185">Reference proteome</keyword>
<evidence type="ECO:0000313" key="6">
    <source>
        <dbReference type="EMBL" id="CAK9057930.1"/>
    </source>
</evidence>
<dbReference type="PROSITE" id="PS51417">
    <property type="entry name" value="ARF"/>
    <property type="match status" value="1"/>
</dbReference>
<feature type="compositionally biased region" description="Basic and acidic residues" evidence="3">
    <location>
        <begin position="31"/>
        <end position="43"/>
    </location>
</feature>
<feature type="chain" id="PRO_5046534968" evidence="4">
    <location>
        <begin position="21"/>
        <end position="956"/>
    </location>
</feature>
<feature type="compositionally biased region" description="Acidic residues" evidence="3">
    <location>
        <begin position="87"/>
        <end position="99"/>
    </location>
</feature>
<dbReference type="Gene3D" id="3.40.390.10">
    <property type="entry name" value="Collagenase (Catalytic Domain)"/>
    <property type="match status" value="1"/>
</dbReference>
<accession>A0ABP0N2B7</accession>
<dbReference type="InterPro" id="IPR006689">
    <property type="entry name" value="Small_GTPase_ARF/SAR"/>
</dbReference>
<dbReference type="SMART" id="SM00178">
    <property type="entry name" value="SAR"/>
    <property type="match status" value="1"/>
</dbReference>
<evidence type="ECO:0000256" key="3">
    <source>
        <dbReference type="SAM" id="MobiDB-lite"/>
    </source>
</evidence>
<dbReference type="SMART" id="SM00177">
    <property type="entry name" value="ARF"/>
    <property type="match status" value="1"/>
</dbReference>
<dbReference type="InterPro" id="IPR029463">
    <property type="entry name" value="Lys_MEP"/>
</dbReference>
<gene>
    <name evidence="6" type="ORF">SCF082_LOCUS30982</name>
</gene>
<dbReference type="Proteomes" id="UP001642464">
    <property type="component" value="Unassembled WGS sequence"/>
</dbReference>
<keyword evidence="2" id="KW-0342">GTP-binding</keyword>
<feature type="signal peptide" evidence="4">
    <location>
        <begin position="1"/>
        <end position="20"/>
    </location>
</feature>
<dbReference type="Pfam" id="PF00025">
    <property type="entry name" value="Arf"/>
    <property type="match status" value="1"/>
</dbReference>
<dbReference type="CDD" id="cd04155">
    <property type="entry name" value="Arl3"/>
    <property type="match status" value="1"/>
</dbReference>
<organism evidence="6 7">
    <name type="scientific">Durusdinium trenchii</name>
    <dbReference type="NCBI Taxonomy" id="1381693"/>
    <lineage>
        <taxon>Eukaryota</taxon>
        <taxon>Sar</taxon>
        <taxon>Alveolata</taxon>
        <taxon>Dinophyceae</taxon>
        <taxon>Suessiales</taxon>
        <taxon>Symbiodiniaceae</taxon>
        <taxon>Durusdinium</taxon>
    </lineage>
</organism>
<evidence type="ECO:0000256" key="4">
    <source>
        <dbReference type="SAM" id="SignalP"/>
    </source>
</evidence>
<dbReference type="EMBL" id="CAXAMM010025958">
    <property type="protein sequence ID" value="CAK9057930.1"/>
    <property type="molecule type" value="Genomic_DNA"/>
</dbReference>
<dbReference type="InterPro" id="IPR024079">
    <property type="entry name" value="MetalloPept_cat_dom_sf"/>
</dbReference>
<evidence type="ECO:0000256" key="2">
    <source>
        <dbReference type="ARBA" id="ARBA00023134"/>
    </source>
</evidence>
<dbReference type="PRINTS" id="PR00328">
    <property type="entry name" value="SAR1GTPBP"/>
</dbReference>
<reference evidence="6 7" key="1">
    <citation type="submission" date="2024-02" db="EMBL/GenBank/DDBJ databases">
        <authorList>
            <person name="Chen Y."/>
            <person name="Shah S."/>
            <person name="Dougan E. K."/>
            <person name="Thang M."/>
            <person name="Chan C."/>
        </authorList>
    </citation>
    <scope>NUCLEOTIDE SEQUENCE [LARGE SCALE GENOMIC DNA]</scope>
</reference>
<dbReference type="SMART" id="SM01351">
    <property type="entry name" value="Aspzincin_M35"/>
    <property type="match status" value="1"/>
</dbReference>
<keyword evidence="4" id="KW-0732">Signal</keyword>
<dbReference type="Gene3D" id="3.40.50.300">
    <property type="entry name" value="P-loop containing nucleotide triphosphate hydrolases"/>
    <property type="match status" value="1"/>
</dbReference>
<protein>
    <submittedName>
        <fullName evidence="6">ADP-ribosylation factor-like protein 3</fullName>
    </submittedName>
</protein>
<dbReference type="InterPro" id="IPR005225">
    <property type="entry name" value="Small_GTP-bd"/>
</dbReference>
<dbReference type="PANTHER" id="PTHR45697">
    <property type="entry name" value="ADP-RIBOSYLATION FACTOR-LIKE PROTEIN 2-RELATED"/>
    <property type="match status" value="1"/>
</dbReference>